<dbReference type="GO" id="GO:0003824">
    <property type="term" value="F:catalytic activity"/>
    <property type="evidence" value="ECO:0007669"/>
    <property type="project" value="InterPro"/>
</dbReference>
<dbReference type="AlphaFoldDB" id="A0A4Y2AAS5"/>
<accession>A0A4Y2AAS5</accession>
<reference evidence="2 3" key="1">
    <citation type="journal article" date="2019" name="Sci. Rep.">
        <title>Orb-weaving spider Araneus ventricosus genome elucidates the spidroin gene catalogue.</title>
        <authorList>
            <person name="Kono N."/>
            <person name="Nakamura H."/>
            <person name="Ohtoshi R."/>
            <person name="Moran D.A.P."/>
            <person name="Shinohara A."/>
            <person name="Yoshida Y."/>
            <person name="Fujiwara M."/>
            <person name="Mori M."/>
            <person name="Tomita M."/>
            <person name="Arakawa K."/>
        </authorList>
    </citation>
    <scope>NUCLEOTIDE SEQUENCE [LARGE SCALE GENOMIC DNA]</scope>
</reference>
<dbReference type="EMBL" id="BGPR01000011">
    <property type="protein sequence ID" value="GBL76933.1"/>
    <property type="molecule type" value="Genomic_DNA"/>
</dbReference>
<sequence length="101" mass="11551">MVVLRLYGLIIYYLKYRNHIIVGDFHSRHPALGAQNASTNGELFLDWIIENNLNIINTRIPTHFTDASTSLLDLAITSPDIFPYITLQVHSDPMESDHFPL</sequence>
<dbReference type="Proteomes" id="UP000499080">
    <property type="component" value="Unassembled WGS sequence"/>
</dbReference>
<dbReference type="InterPro" id="IPR036691">
    <property type="entry name" value="Endo/exonu/phosph_ase_sf"/>
</dbReference>
<keyword evidence="3" id="KW-1185">Reference proteome</keyword>
<evidence type="ECO:0000313" key="2">
    <source>
        <dbReference type="EMBL" id="GBL76933.1"/>
    </source>
</evidence>
<proteinExistence type="predicted"/>
<protein>
    <recommendedName>
        <fullName evidence="1">Endonuclease/exonuclease/phosphatase domain-containing protein</fullName>
    </recommendedName>
</protein>
<dbReference type="OrthoDB" id="10027367at2759"/>
<dbReference type="Pfam" id="PF14529">
    <property type="entry name" value="Exo_endo_phos_2"/>
    <property type="match status" value="1"/>
</dbReference>
<evidence type="ECO:0000313" key="3">
    <source>
        <dbReference type="Proteomes" id="UP000499080"/>
    </source>
</evidence>
<evidence type="ECO:0000259" key="1">
    <source>
        <dbReference type="Pfam" id="PF14529"/>
    </source>
</evidence>
<dbReference type="Gene3D" id="3.60.10.10">
    <property type="entry name" value="Endonuclease/exonuclease/phosphatase"/>
    <property type="match status" value="1"/>
</dbReference>
<gene>
    <name evidence="2" type="ORF">AVEN_12608_1</name>
</gene>
<dbReference type="InterPro" id="IPR005135">
    <property type="entry name" value="Endo/exonuclease/phosphatase"/>
</dbReference>
<comment type="caution">
    <text evidence="2">The sequence shown here is derived from an EMBL/GenBank/DDBJ whole genome shotgun (WGS) entry which is preliminary data.</text>
</comment>
<dbReference type="SUPFAM" id="SSF56219">
    <property type="entry name" value="DNase I-like"/>
    <property type="match status" value="1"/>
</dbReference>
<name>A0A4Y2AAS5_ARAVE</name>
<organism evidence="2 3">
    <name type="scientific">Araneus ventricosus</name>
    <name type="common">Orbweaver spider</name>
    <name type="synonym">Epeira ventricosa</name>
    <dbReference type="NCBI Taxonomy" id="182803"/>
    <lineage>
        <taxon>Eukaryota</taxon>
        <taxon>Metazoa</taxon>
        <taxon>Ecdysozoa</taxon>
        <taxon>Arthropoda</taxon>
        <taxon>Chelicerata</taxon>
        <taxon>Arachnida</taxon>
        <taxon>Araneae</taxon>
        <taxon>Araneomorphae</taxon>
        <taxon>Entelegynae</taxon>
        <taxon>Araneoidea</taxon>
        <taxon>Araneidae</taxon>
        <taxon>Araneus</taxon>
    </lineage>
</organism>
<feature type="domain" description="Endonuclease/exonuclease/phosphatase" evidence="1">
    <location>
        <begin position="17"/>
        <end position="100"/>
    </location>
</feature>